<feature type="transmembrane region" description="Helical" evidence="1">
    <location>
        <begin position="66"/>
        <end position="82"/>
    </location>
</feature>
<dbReference type="EMBL" id="JADLQN010000012">
    <property type="protein sequence ID" value="MBF6358285.1"/>
    <property type="molecule type" value="Genomic_DNA"/>
</dbReference>
<sequence length="83" mass="9950">MAYIPPYYRCFNPWCVEDYHLMPTCPHRTPVLVPPRRPLTQRERDALDHLRRLEAAGELRILPQHWKWWVGLGVAFLLVLLIF</sequence>
<dbReference type="Proteomes" id="UP000707731">
    <property type="component" value="Unassembled WGS sequence"/>
</dbReference>
<keyword evidence="1" id="KW-0472">Membrane</keyword>
<accession>A0ABS0DIJ5</accession>
<comment type="caution">
    <text evidence="2">The sequence shown here is derived from an EMBL/GenBank/DDBJ whole genome shotgun (WGS) entry which is preliminary data.</text>
</comment>
<dbReference type="RefSeq" id="WP_195005126.1">
    <property type="nucleotide sequence ID" value="NZ_JADLQN010000012.1"/>
</dbReference>
<name>A0ABS0DIJ5_9NOCA</name>
<reference evidence="2 3" key="1">
    <citation type="submission" date="2020-10" db="EMBL/GenBank/DDBJ databases">
        <title>Identification of Nocardia species via Next-generation sequencing and recognition of intraspecies genetic diversity.</title>
        <authorList>
            <person name="Li P."/>
            <person name="Li P."/>
            <person name="Lu B."/>
        </authorList>
    </citation>
    <scope>NUCLEOTIDE SEQUENCE [LARGE SCALE GENOMIC DNA]</scope>
    <source>
        <strain evidence="2 3">BJ06-0143</strain>
    </source>
</reference>
<gene>
    <name evidence="2" type="ORF">IU449_27690</name>
</gene>
<evidence type="ECO:0000256" key="1">
    <source>
        <dbReference type="SAM" id="Phobius"/>
    </source>
</evidence>
<evidence type="ECO:0000313" key="3">
    <source>
        <dbReference type="Proteomes" id="UP000707731"/>
    </source>
</evidence>
<keyword evidence="1" id="KW-0812">Transmembrane</keyword>
<keyword evidence="3" id="KW-1185">Reference proteome</keyword>
<evidence type="ECO:0000313" key="2">
    <source>
        <dbReference type="EMBL" id="MBF6358285.1"/>
    </source>
</evidence>
<proteinExistence type="predicted"/>
<organism evidence="2 3">
    <name type="scientific">Nocardia higoensis</name>
    <dbReference type="NCBI Taxonomy" id="228599"/>
    <lineage>
        <taxon>Bacteria</taxon>
        <taxon>Bacillati</taxon>
        <taxon>Actinomycetota</taxon>
        <taxon>Actinomycetes</taxon>
        <taxon>Mycobacteriales</taxon>
        <taxon>Nocardiaceae</taxon>
        <taxon>Nocardia</taxon>
    </lineage>
</organism>
<protein>
    <submittedName>
        <fullName evidence="2">Uncharacterized protein</fullName>
    </submittedName>
</protein>
<keyword evidence="1" id="KW-1133">Transmembrane helix</keyword>